<dbReference type="Gene3D" id="2.60.120.260">
    <property type="entry name" value="Galactose-binding domain-like"/>
    <property type="match status" value="1"/>
</dbReference>
<dbReference type="GO" id="GO:0016787">
    <property type="term" value="F:hydrolase activity"/>
    <property type="evidence" value="ECO:0007669"/>
    <property type="project" value="UniProtKB-KW"/>
</dbReference>
<dbReference type="EMBL" id="CP102294">
    <property type="protein sequence ID" value="UWN56664.1"/>
    <property type="molecule type" value="Genomic_DNA"/>
</dbReference>
<dbReference type="Proteomes" id="UP001059295">
    <property type="component" value="Chromosome"/>
</dbReference>
<dbReference type="SUPFAM" id="SSF49785">
    <property type="entry name" value="Galactose-binding domain-like"/>
    <property type="match status" value="1"/>
</dbReference>
<sequence>MKKIAKLSLCALAGAALASCCTDKAASPGYVSREALASGFVTPPDSIQTSVYWYWISNNISKEGVVKDLESMKKAGINRAFIGNIGQDDVPYGNVKMLSDEWWDVLHTALKKATELDIEIGIFNSPGWSQSGGPWVKPEQAMRYLASSETRVKGPQKVSLKLDKPVDQFQDVRVIAYPAPKGDGVTLNASNASVVSAPQVAGIAKVIDGDPKTSVDLPKNGRLTIDLKAETPFTARSLTVRPAERSMSMQGELQVKENDAYRTLSRFTLDRLNTALNVGFDPYAPVIVSIPATTGTDFRLVLTEATGSAGLAEVTLSEAPRVERYKEKSLAKMHPTPLPYWKDYQWPAQPVVDDPATVVDPASVQDISQYMAEDGTLTWDAPEGEWVILRMGMTPTGTTNSPASPEATGFEIDKMSREHAAAHFDAHMGEILRRIPAEDRKTFRVVVQDSYETGGQNFTDGMIEEFKTRYGYDPTPYLPVYEGVVVGSQEASDRFLWDVRRMVADKVAYDYVGGLRDVSHEHGLHTWLENYGHWGFPGEFLMYGGQSDEIGGEFWSEGELGDIENRAASSCGHIYGKRKISAESNTAAAAPFTRYPRMMKQRSDRFFAEGINNTLLHVYISQPDDREPGINAWFSNEFNRHNTWFSQMDVFTAYLKRVNFMLQQGLNVADAAYFIGEDAPKMTGVTDPALPAGYQFDYMNAEVIEKYMTVQDGKITLPHGTQYRILVLPQLETMRPELLAKIKQLIEQGAVVMGPQPSRSPSLQNQPEADEQVRQMAAEIWGDVDGVNVKSRKVGKGMILNGMTMEEAFALIDCIPDCRIPDGAPVHYGHRTLENGDIYFVSNQSDRTIEVTPEFRVTGKQPELWSAATGEIRKLPAFEQKEGATAVPMKLAPYESAFVVFFDAAGQPSDGGVEANYPTPVQIARLDGPWTVDFLDKVRGPKEPVVFEALTDWTTNSDDLIKYYSGTAVYKSSFKLDAAPDGNHILIDLGDFVAMARVKVNGQDAGGLWTAPYTLDITDLVKAGDNEVEIEVVNTWLNRLIGDLNLPEAKRTTWAAINSWKADSPLQKAGLFGPVVIESVDYAE</sequence>
<dbReference type="PANTHER" id="PTHR43817">
    <property type="entry name" value="GLYCOSYL HYDROLASE"/>
    <property type="match status" value="1"/>
</dbReference>
<dbReference type="PANTHER" id="PTHR43817:SF1">
    <property type="entry name" value="HYDROLASE, FAMILY 43, PUTATIVE (AFU_ORTHOLOGUE AFUA_3G01660)-RELATED"/>
    <property type="match status" value="1"/>
</dbReference>
<keyword evidence="2 4" id="KW-0378">Hydrolase</keyword>
<reference evidence="4" key="1">
    <citation type="journal article" date="2022" name="Cell">
        <title>Design, construction, and in vivo augmentation of a complex gut microbiome.</title>
        <authorList>
            <person name="Cheng A.G."/>
            <person name="Ho P.Y."/>
            <person name="Aranda-Diaz A."/>
            <person name="Jain S."/>
            <person name="Yu F.B."/>
            <person name="Meng X."/>
            <person name="Wang M."/>
            <person name="Iakiviak M."/>
            <person name="Nagashima K."/>
            <person name="Zhao A."/>
            <person name="Murugkar P."/>
            <person name="Patil A."/>
            <person name="Atabakhsh K."/>
            <person name="Weakley A."/>
            <person name="Yan J."/>
            <person name="Brumbaugh A.R."/>
            <person name="Higginbottom S."/>
            <person name="Dimas A."/>
            <person name="Shiver A.L."/>
            <person name="Deutschbauer A."/>
            <person name="Neff N."/>
            <person name="Sonnenburg J.L."/>
            <person name="Huang K.C."/>
            <person name="Fischbach M.A."/>
        </authorList>
    </citation>
    <scope>NUCLEOTIDE SEQUENCE</scope>
    <source>
        <strain evidence="4">AP11</strain>
    </source>
</reference>
<dbReference type="PROSITE" id="PS51257">
    <property type="entry name" value="PROKAR_LIPOPROTEIN"/>
    <property type="match status" value="1"/>
</dbReference>
<protein>
    <submittedName>
        <fullName evidence="4">Glycosyl hydrolase</fullName>
    </submittedName>
</protein>
<gene>
    <name evidence="4" type="ORF">NQ491_08365</name>
</gene>
<evidence type="ECO:0000313" key="5">
    <source>
        <dbReference type="Proteomes" id="UP001059295"/>
    </source>
</evidence>
<proteinExistence type="predicted"/>
<feature type="signal peptide" evidence="3">
    <location>
        <begin position="1"/>
        <end position="18"/>
    </location>
</feature>
<keyword evidence="5" id="KW-1185">Reference proteome</keyword>
<dbReference type="RefSeq" id="WP_019246623.1">
    <property type="nucleotide sequence ID" value="NZ_CAPH01000018.1"/>
</dbReference>
<dbReference type="NCBIfam" id="NF045579">
    <property type="entry name" value="rhamnoside_JR"/>
    <property type="match status" value="1"/>
</dbReference>
<evidence type="ECO:0000313" key="4">
    <source>
        <dbReference type="EMBL" id="UWN56664.1"/>
    </source>
</evidence>
<dbReference type="InterPro" id="IPR008979">
    <property type="entry name" value="Galactose-bd-like_sf"/>
</dbReference>
<dbReference type="Pfam" id="PF17132">
    <property type="entry name" value="Glyco_hydro_106"/>
    <property type="match status" value="1"/>
</dbReference>
<accession>A0ABY5UYV4</accession>
<evidence type="ECO:0000256" key="1">
    <source>
        <dbReference type="ARBA" id="ARBA00022729"/>
    </source>
</evidence>
<evidence type="ECO:0000256" key="3">
    <source>
        <dbReference type="SAM" id="SignalP"/>
    </source>
</evidence>
<organism evidence="4 5">
    <name type="scientific">Alistipes ihumii AP11</name>
    <dbReference type="NCBI Taxonomy" id="1211813"/>
    <lineage>
        <taxon>Bacteria</taxon>
        <taxon>Pseudomonadati</taxon>
        <taxon>Bacteroidota</taxon>
        <taxon>Bacteroidia</taxon>
        <taxon>Bacteroidales</taxon>
        <taxon>Rikenellaceae</taxon>
        <taxon>Alistipes</taxon>
    </lineage>
</organism>
<evidence type="ECO:0000256" key="2">
    <source>
        <dbReference type="ARBA" id="ARBA00022801"/>
    </source>
</evidence>
<keyword evidence="1 3" id="KW-0732">Signal</keyword>
<dbReference type="GeneID" id="82891741"/>
<feature type="chain" id="PRO_5045268086" evidence="3">
    <location>
        <begin position="19"/>
        <end position="1084"/>
    </location>
</feature>
<name>A0ABY5UYV4_9BACT</name>